<protein>
    <submittedName>
        <fullName evidence="1">Uncharacterized protein</fullName>
    </submittedName>
</protein>
<gene>
    <name evidence="1" type="ORF">METZ01_LOCUS137836</name>
</gene>
<evidence type="ECO:0000313" key="1">
    <source>
        <dbReference type="EMBL" id="SVA84982.1"/>
    </source>
</evidence>
<reference evidence="1" key="1">
    <citation type="submission" date="2018-05" db="EMBL/GenBank/DDBJ databases">
        <authorList>
            <person name="Lanie J.A."/>
            <person name="Ng W.-L."/>
            <person name="Kazmierczak K.M."/>
            <person name="Andrzejewski T.M."/>
            <person name="Davidsen T.M."/>
            <person name="Wayne K.J."/>
            <person name="Tettelin H."/>
            <person name="Glass J.I."/>
            <person name="Rusch D."/>
            <person name="Podicherti R."/>
            <person name="Tsui H.-C.T."/>
            <person name="Winkler M.E."/>
        </authorList>
    </citation>
    <scope>NUCLEOTIDE SEQUENCE</scope>
</reference>
<sequence length="57" mass="6276">MVALALVVLVISSLHIGKYEMVSDHKGQYVYKINTLNGETWRAGSSGTWHPMKTGAE</sequence>
<accession>A0A381Z7X1</accession>
<organism evidence="1">
    <name type="scientific">marine metagenome</name>
    <dbReference type="NCBI Taxonomy" id="408172"/>
    <lineage>
        <taxon>unclassified sequences</taxon>
        <taxon>metagenomes</taxon>
        <taxon>ecological metagenomes</taxon>
    </lineage>
</organism>
<name>A0A381Z7X1_9ZZZZ</name>
<dbReference type="EMBL" id="UINC01020182">
    <property type="protein sequence ID" value="SVA84982.1"/>
    <property type="molecule type" value="Genomic_DNA"/>
</dbReference>
<dbReference type="AlphaFoldDB" id="A0A381Z7X1"/>
<proteinExistence type="predicted"/>